<comment type="caution">
    <text evidence="1">The sequence shown here is derived from an EMBL/GenBank/DDBJ whole genome shotgun (WGS) entry which is preliminary data.</text>
</comment>
<dbReference type="PANTHER" id="PTHR33789">
    <property type="entry name" value="LACHRYMATORY-FACTOR SYNTHASE"/>
    <property type="match status" value="1"/>
</dbReference>
<dbReference type="InterPro" id="IPR019587">
    <property type="entry name" value="Polyketide_cyclase/dehydratase"/>
</dbReference>
<sequence length="157" mass="17777">MAMAAPTPVSSAPWNEAVEKVIDVPVEKAWAIACDFLGFPSEHIDKVENVKGENGLPGCQRKFMYKNQKGGQNFIVEELTAIDAANHKVAYTLVNTDEIVEPGQEAYIQLTSESEGRTRIKWPFRFTSTQVDTEMLSQIYQHLFNTWVGELERRARE</sequence>
<dbReference type="EMBL" id="CM026422">
    <property type="protein sequence ID" value="KAG0585443.1"/>
    <property type="molecule type" value="Genomic_DNA"/>
</dbReference>
<dbReference type="PANTHER" id="PTHR33789:SF5">
    <property type="entry name" value="BET V I_MAJOR LATEX PROTEIN DOMAIN-CONTAINING PROTEIN"/>
    <property type="match status" value="1"/>
</dbReference>
<dbReference type="SUPFAM" id="SSF55961">
    <property type="entry name" value="Bet v1-like"/>
    <property type="match status" value="1"/>
</dbReference>
<evidence type="ECO:0008006" key="3">
    <source>
        <dbReference type="Google" id="ProtNLM"/>
    </source>
</evidence>
<reference evidence="1" key="1">
    <citation type="submission" date="2020-06" db="EMBL/GenBank/DDBJ databases">
        <title>WGS assembly of Ceratodon purpureus strain R40.</title>
        <authorList>
            <person name="Carey S.B."/>
            <person name="Jenkins J."/>
            <person name="Shu S."/>
            <person name="Lovell J.T."/>
            <person name="Sreedasyam A."/>
            <person name="Maumus F."/>
            <person name="Tiley G.P."/>
            <person name="Fernandez-Pozo N."/>
            <person name="Barry K."/>
            <person name="Chen C."/>
            <person name="Wang M."/>
            <person name="Lipzen A."/>
            <person name="Daum C."/>
            <person name="Saski C.A."/>
            <person name="Payton A.C."/>
            <person name="Mcbreen J.C."/>
            <person name="Conrad R.E."/>
            <person name="Kollar L.M."/>
            <person name="Olsson S."/>
            <person name="Huttunen S."/>
            <person name="Landis J.B."/>
            <person name="Wickett N.J."/>
            <person name="Johnson M.G."/>
            <person name="Rensing S.A."/>
            <person name="Grimwood J."/>
            <person name="Schmutz J."/>
            <person name="Mcdaniel S.F."/>
        </authorList>
    </citation>
    <scope>NUCLEOTIDE SEQUENCE</scope>
    <source>
        <strain evidence="1">R40</strain>
    </source>
</reference>
<dbReference type="Proteomes" id="UP000822688">
    <property type="component" value="Chromosome 2"/>
</dbReference>
<keyword evidence="2" id="KW-1185">Reference proteome</keyword>
<gene>
    <name evidence="1" type="ORF">KC19_2G011800</name>
</gene>
<dbReference type="Pfam" id="PF10604">
    <property type="entry name" value="Polyketide_cyc2"/>
    <property type="match status" value="1"/>
</dbReference>
<dbReference type="CDD" id="cd07821">
    <property type="entry name" value="PYR_PYL_RCAR_like"/>
    <property type="match status" value="1"/>
</dbReference>
<dbReference type="InterPro" id="IPR023393">
    <property type="entry name" value="START-like_dom_sf"/>
</dbReference>
<name>A0A8T0ISR2_CERPU</name>
<accession>A0A8T0ISR2</accession>
<protein>
    <recommendedName>
        <fullName evidence="3">SRPBCC family protein</fullName>
    </recommendedName>
</protein>
<evidence type="ECO:0000313" key="2">
    <source>
        <dbReference type="Proteomes" id="UP000822688"/>
    </source>
</evidence>
<organism evidence="1 2">
    <name type="scientific">Ceratodon purpureus</name>
    <name type="common">Fire moss</name>
    <name type="synonym">Dicranum purpureum</name>
    <dbReference type="NCBI Taxonomy" id="3225"/>
    <lineage>
        <taxon>Eukaryota</taxon>
        <taxon>Viridiplantae</taxon>
        <taxon>Streptophyta</taxon>
        <taxon>Embryophyta</taxon>
        <taxon>Bryophyta</taxon>
        <taxon>Bryophytina</taxon>
        <taxon>Bryopsida</taxon>
        <taxon>Dicranidae</taxon>
        <taxon>Pseudoditrichales</taxon>
        <taxon>Ditrichaceae</taxon>
        <taxon>Ceratodon</taxon>
    </lineage>
</organism>
<dbReference type="InterPro" id="IPR053249">
    <property type="entry name" value="LFS"/>
</dbReference>
<dbReference type="AlphaFoldDB" id="A0A8T0ISR2"/>
<proteinExistence type="predicted"/>
<evidence type="ECO:0000313" key="1">
    <source>
        <dbReference type="EMBL" id="KAG0585443.1"/>
    </source>
</evidence>
<dbReference type="Gene3D" id="3.30.530.20">
    <property type="match status" value="1"/>
</dbReference>